<dbReference type="EMBL" id="GBRH01190365">
    <property type="protein sequence ID" value="JAE07531.1"/>
    <property type="molecule type" value="Transcribed_RNA"/>
</dbReference>
<name>A0A0A9FBK8_ARUDO</name>
<organism evidence="1">
    <name type="scientific">Arundo donax</name>
    <name type="common">Giant reed</name>
    <name type="synonym">Donax arundinaceus</name>
    <dbReference type="NCBI Taxonomy" id="35708"/>
    <lineage>
        <taxon>Eukaryota</taxon>
        <taxon>Viridiplantae</taxon>
        <taxon>Streptophyta</taxon>
        <taxon>Embryophyta</taxon>
        <taxon>Tracheophyta</taxon>
        <taxon>Spermatophyta</taxon>
        <taxon>Magnoliopsida</taxon>
        <taxon>Liliopsida</taxon>
        <taxon>Poales</taxon>
        <taxon>Poaceae</taxon>
        <taxon>PACMAD clade</taxon>
        <taxon>Arundinoideae</taxon>
        <taxon>Arundineae</taxon>
        <taxon>Arundo</taxon>
    </lineage>
</organism>
<proteinExistence type="predicted"/>
<reference evidence="1" key="1">
    <citation type="submission" date="2014-09" db="EMBL/GenBank/DDBJ databases">
        <authorList>
            <person name="Magalhaes I.L.F."/>
            <person name="Oliveira U."/>
            <person name="Santos F.R."/>
            <person name="Vidigal T.H.D.A."/>
            <person name="Brescovit A.D."/>
            <person name="Santos A.J."/>
        </authorList>
    </citation>
    <scope>NUCLEOTIDE SEQUENCE</scope>
    <source>
        <tissue evidence="1">Shoot tissue taken approximately 20 cm above the soil surface</tissue>
    </source>
</reference>
<accession>A0A0A9FBK8</accession>
<reference evidence="1" key="2">
    <citation type="journal article" date="2015" name="Data Brief">
        <title>Shoot transcriptome of the giant reed, Arundo donax.</title>
        <authorList>
            <person name="Barrero R.A."/>
            <person name="Guerrero F.D."/>
            <person name="Moolhuijzen P."/>
            <person name="Goolsby J.A."/>
            <person name="Tidwell J."/>
            <person name="Bellgard S.E."/>
            <person name="Bellgard M.I."/>
        </authorList>
    </citation>
    <scope>NUCLEOTIDE SEQUENCE</scope>
    <source>
        <tissue evidence="1">Shoot tissue taken approximately 20 cm above the soil surface</tissue>
    </source>
</reference>
<dbReference type="AlphaFoldDB" id="A0A0A9FBK8"/>
<protein>
    <submittedName>
        <fullName evidence="1">Uncharacterized protein</fullName>
    </submittedName>
</protein>
<evidence type="ECO:0000313" key="1">
    <source>
        <dbReference type="EMBL" id="JAE07531.1"/>
    </source>
</evidence>
<sequence>MVNLIPPFFTHGTLQIPCKVMVSVTRKLFANSRIKLRSIAIVHAWHTDAEPNLPTGPT</sequence>